<dbReference type="PANTHER" id="PTHR38015:SF1">
    <property type="entry name" value="OPINE DEHYDROGENASE DOMAIN-CONTAINING PROTEIN"/>
    <property type="match status" value="1"/>
</dbReference>
<dbReference type="InterPro" id="IPR013328">
    <property type="entry name" value="6PGD_dom2"/>
</dbReference>
<reference evidence="4 5" key="1">
    <citation type="submission" date="2019-07" db="EMBL/GenBank/DDBJ databases">
        <title>Complete genome of Crassaminicella thermophila SY095.</title>
        <authorList>
            <person name="Li X."/>
        </authorList>
    </citation>
    <scope>NUCLEOTIDE SEQUENCE [LARGE SCALE GENOMIC DNA]</scope>
    <source>
        <strain evidence="4 5">SY095</strain>
    </source>
</reference>
<dbReference type="Proteomes" id="UP000324646">
    <property type="component" value="Chromosome"/>
</dbReference>
<dbReference type="Gene3D" id="1.10.1040.10">
    <property type="entry name" value="N-(1-d-carboxylethyl)-l-norvaline Dehydrogenase, domain 2"/>
    <property type="match status" value="1"/>
</dbReference>
<organism evidence="4 5">
    <name type="scientific">Crassaminicella thermophila</name>
    <dbReference type="NCBI Taxonomy" id="2599308"/>
    <lineage>
        <taxon>Bacteria</taxon>
        <taxon>Bacillati</taxon>
        <taxon>Bacillota</taxon>
        <taxon>Clostridia</taxon>
        <taxon>Eubacteriales</taxon>
        <taxon>Clostridiaceae</taxon>
        <taxon>Crassaminicella</taxon>
    </lineage>
</organism>
<dbReference type="GO" id="GO:0046168">
    <property type="term" value="P:glycerol-3-phosphate catabolic process"/>
    <property type="evidence" value="ECO:0007669"/>
    <property type="project" value="InterPro"/>
</dbReference>
<dbReference type="InterPro" id="IPR003421">
    <property type="entry name" value="Opine_DH"/>
</dbReference>
<dbReference type="GO" id="GO:0051287">
    <property type="term" value="F:NAD binding"/>
    <property type="evidence" value="ECO:0007669"/>
    <property type="project" value="InterPro"/>
</dbReference>
<dbReference type="GO" id="GO:0016616">
    <property type="term" value="F:oxidoreductase activity, acting on the CH-OH group of donors, NAD or NADP as acceptor"/>
    <property type="evidence" value="ECO:0007669"/>
    <property type="project" value="InterPro"/>
</dbReference>
<name>A0A5C0SET8_CRATE</name>
<dbReference type="SUPFAM" id="SSF48179">
    <property type="entry name" value="6-phosphogluconate dehydrogenase C-terminal domain-like"/>
    <property type="match status" value="1"/>
</dbReference>
<dbReference type="InterPro" id="IPR011128">
    <property type="entry name" value="G3P_DH_NAD-dep_N"/>
</dbReference>
<accession>A0A5C0SET8</accession>
<sequence>MNENKLTWAIIGGGNGGQAAAGHLGVLGFKVRLFDIIPETIMAINKQGGIHVEGAVNGFGKVELATIDIKQAVLGADIIMIVAPALAHKTIAKNLVPHLTDGQIIFIHPGATFGALEVRKVLDDEGCKADVVIAEALSLLYACRASKPGTASIKGIKNDLLVAAIPAAKTNEVVKKLNQAFPQMVSGKNVLETSLNNLNAVMHPAPSLLNTSMIESKHEWKYYWDGITKSVGAFVENLDKERIALGKALGLELPSVLELYKVLYNAEGETLSDAVKRNAAYAEIIGQKRIDTRYILEDIPMGLVPMVSLAKKLGVPCERMETVCKLGSFVLNKDLISNGRTLENLNLHETNLEEFLKYINTGSKAS</sequence>
<dbReference type="KEGG" id="crs:FQB35_03370"/>
<dbReference type="Pfam" id="PF01210">
    <property type="entry name" value="NAD_Gly3P_dh_N"/>
    <property type="match status" value="1"/>
</dbReference>
<dbReference type="AlphaFoldDB" id="A0A5C0SET8"/>
<evidence type="ECO:0000256" key="1">
    <source>
        <dbReference type="ARBA" id="ARBA00023002"/>
    </source>
</evidence>
<keyword evidence="1" id="KW-0560">Oxidoreductase</keyword>
<keyword evidence="5" id="KW-1185">Reference proteome</keyword>
<dbReference type="SUPFAM" id="SSF51735">
    <property type="entry name" value="NAD(P)-binding Rossmann-fold domains"/>
    <property type="match status" value="1"/>
</dbReference>
<dbReference type="RefSeq" id="WP_148808644.1">
    <property type="nucleotide sequence ID" value="NZ_CP042243.1"/>
</dbReference>
<dbReference type="OrthoDB" id="1073746at2"/>
<dbReference type="EMBL" id="CP042243">
    <property type="protein sequence ID" value="QEK11489.1"/>
    <property type="molecule type" value="Genomic_DNA"/>
</dbReference>
<protein>
    <submittedName>
        <fullName evidence="4">NADP transhydrogenase subunit alpha</fullName>
    </submittedName>
</protein>
<dbReference type="InterPro" id="IPR051729">
    <property type="entry name" value="Opine/Lysopine_DH"/>
</dbReference>
<evidence type="ECO:0000313" key="5">
    <source>
        <dbReference type="Proteomes" id="UP000324646"/>
    </source>
</evidence>
<dbReference type="Gene3D" id="3.40.50.720">
    <property type="entry name" value="NAD(P)-binding Rossmann-like Domain"/>
    <property type="match status" value="1"/>
</dbReference>
<gene>
    <name evidence="4" type="ORF">FQB35_03370</name>
</gene>
<feature type="domain" description="Glycerol-3-phosphate dehydrogenase NAD-dependent N-terminal" evidence="2">
    <location>
        <begin position="9"/>
        <end position="105"/>
    </location>
</feature>
<dbReference type="PANTHER" id="PTHR38015">
    <property type="entry name" value="BLR6086 PROTEIN"/>
    <property type="match status" value="1"/>
</dbReference>
<evidence type="ECO:0000259" key="3">
    <source>
        <dbReference type="Pfam" id="PF02317"/>
    </source>
</evidence>
<feature type="domain" description="Opine dehydrogenase" evidence="3">
    <location>
        <begin position="188"/>
        <end position="329"/>
    </location>
</feature>
<dbReference type="InterPro" id="IPR008927">
    <property type="entry name" value="6-PGluconate_DH-like_C_sf"/>
</dbReference>
<proteinExistence type="predicted"/>
<dbReference type="Pfam" id="PF02317">
    <property type="entry name" value="Octopine_DH"/>
    <property type="match status" value="1"/>
</dbReference>
<dbReference type="InterPro" id="IPR036291">
    <property type="entry name" value="NAD(P)-bd_dom_sf"/>
</dbReference>
<evidence type="ECO:0000313" key="4">
    <source>
        <dbReference type="EMBL" id="QEK11489.1"/>
    </source>
</evidence>
<evidence type="ECO:0000259" key="2">
    <source>
        <dbReference type="Pfam" id="PF01210"/>
    </source>
</evidence>